<feature type="region of interest" description="Disordered" evidence="1">
    <location>
        <begin position="29"/>
        <end position="90"/>
    </location>
</feature>
<evidence type="ECO:0000313" key="3">
    <source>
        <dbReference type="Proteomes" id="UP000266841"/>
    </source>
</evidence>
<feature type="compositionally biased region" description="Basic and acidic residues" evidence="1">
    <location>
        <begin position="29"/>
        <end position="61"/>
    </location>
</feature>
<feature type="compositionally biased region" description="Polar residues" evidence="1">
    <location>
        <begin position="170"/>
        <end position="179"/>
    </location>
</feature>
<keyword evidence="3" id="KW-1185">Reference proteome</keyword>
<comment type="caution">
    <text evidence="2">The sequence shown here is derived from an EMBL/GenBank/DDBJ whole genome shotgun (WGS) entry which is preliminary data.</text>
</comment>
<sequence length="298" mass="33198">MVAEVDVSSRRAKQHRRSCLDALEAHDITAKRLQPHGHERQPGHDVERFERQPGHDAEQKRCCGGQTSTRGQSLNKPSPRVRFARGSHPERVKPSCSQLYYDAVIRRRFAADEASRVDLDAFRLQVQPAPMPVPPPSLGHWGPLSAGGLGSLQDPPIFCREPWTPISGVNCQRTRAGESNSRRGKPRPKPLCRGDASEDERKVFIGLMRDPAKPVPPPSRAPITGVAVKRARAEESNGRRGKPRLKCRFHLAFPLTKLSRNRLSTVLGWNIFLASFKLVIPATGWRVSERSRGCASDL</sequence>
<evidence type="ECO:0000256" key="1">
    <source>
        <dbReference type="SAM" id="MobiDB-lite"/>
    </source>
</evidence>
<dbReference type="AlphaFoldDB" id="K0RI19"/>
<feature type="compositionally biased region" description="Polar residues" evidence="1">
    <location>
        <begin position="65"/>
        <end position="76"/>
    </location>
</feature>
<proteinExistence type="predicted"/>
<feature type="region of interest" description="Disordered" evidence="1">
    <location>
        <begin position="170"/>
        <end position="195"/>
    </location>
</feature>
<reference evidence="2 3" key="1">
    <citation type="journal article" date="2012" name="Genome Biol.">
        <title>Genome and low-iron response of an oceanic diatom adapted to chronic iron limitation.</title>
        <authorList>
            <person name="Lommer M."/>
            <person name="Specht M."/>
            <person name="Roy A.S."/>
            <person name="Kraemer L."/>
            <person name="Andreson R."/>
            <person name="Gutowska M.A."/>
            <person name="Wolf J."/>
            <person name="Bergner S.V."/>
            <person name="Schilhabel M.B."/>
            <person name="Klostermeier U.C."/>
            <person name="Beiko R.G."/>
            <person name="Rosenstiel P."/>
            <person name="Hippler M."/>
            <person name="Laroche J."/>
        </authorList>
    </citation>
    <scope>NUCLEOTIDE SEQUENCE [LARGE SCALE GENOMIC DNA]</scope>
    <source>
        <strain evidence="2 3">CCMP1005</strain>
    </source>
</reference>
<dbReference type="Proteomes" id="UP000266841">
    <property type="component" value="Unassembled WGS sequence"/>
</dbReference>
<evidence type="ECO:0000313" key="2">
    <source>
        <dbReference type="EMBL" id="EJK51939.1"/>
    </source>
</evidence>
<dbReference type="EMBL" id="AGNL01040733">
    <property type="protein sequence ID" value="EJK51939.1"/>
    <property type="molecule type" value="Genomic_DNA"/>
</dbReference>
<gene>
    <name evidence="2" type="ORF">THAOC_28842</name>
</gene>
<protein>
    <submittedName>
        <fullName evidence="2">Uncharacterized protein</fullName>
    </submittedName>
</protein>
<accession>K0RI19</accession>
<name>K0RI19_THAOC</name>
<organism evidence="2 3">
    <name type="scientific">Thalassiosira oceanica</name>
    <name type="common">Marine diatom</name>
    <dbReference type="NCBI Taxonomy" id="159749"/>
    <lineage>
        <taxon>Eukaryota</taxon>
        <taxon>Sar</taxon>
        <taxon>Stramenopiles</taxon>
        <taxon>Ochrophyta</taxon>
        <taxon>Bacillariophyta</taxon>
        <taxon>Coscinodiscophyceae</taxon>
        <taxon>Thalassiosirophycidae</taxon>
        <taxon>Thalassiosirales</taxon>
        <taxon>Thalassiosiraceae</taxon>
        <taxon>Thalassiosira</taxon>
    </lineage>
</organism>